<dbReference type="Proteomes" id="UP001652621">
    <property type="component" value="Unplaced"/>
</dbReference>
<evidence type="ECO:0000313" key="4">
    <source>
        <dbReference type="RefSeq" id="XP_005180706.2"/>
    </source>
</evidence>
<dbReference type="Pfam" id="PF15992">
    <property type="entry name" value="DUF4769"/>
    <property type="match status" value="1"/>
</dbReference>
<dbReference type="EnsemblMetazoa" id="MDOA012313-RA">
    <property type="protein sequence ID" value="MDOA012313-PA"/>
    <property type="gene ID" value="MDOA012313"/>
</dbReference>
<dbReference type="InterPro" id="IPR031934">
    <property type="entry name" value="DUF4769"/>
</dbReference>
<dbReference type="RefSeq" id="XP_005180706.2">
    <property type="nucleotide sequence ID" value="XM_005180649.3"/>
</dbReference>
<keyword evidence="3" id="KW-1185">Reference proteome</keyword>
<feature type="compositionally biased region" description="Basic and acidic residues" evidence="1">
    <location>
        <begin position="114"/>
        <end position="123"/>
    </location>
</feature>
<evidence type="ECO:0000256" key="1">
    <source>
        <dbReference type="SAM" id="MobiDB-lite"/>
    </source>
</evidence>
<feature type="compositionally biased region" description="Low complexity" evidence="1">
    <location>
        <begin position="155"/>
        <end position="172"/>
    </location>
</feature>
<feature type="region of interest" description="Disordered" evidence="1">
    <location>
        <begin position="86"/>
        <end position="123"/>
    </location>
</feature>
<evidence type="ECO:0000313" key="2">
    <source>
        <dbReference type="EnsemblMetazoa" id="MDOA012313-PA"/>
    </source>
</evidence>
<dbReference type="GeneID" id="101894485"/>
<protein>
    <submittedName>
        <fullName evidence="4">Uncharacterized protein LOC101894485</fullName>
    </submittedName>
</protein>
<proteinExistence type="predicted"/>
<dbReference type="VEuPathDB" id="VectorBase:MDOMA2_012944"/>
<evidence type="ECO:0000313" key="3">
    <source>
        <dbReference type="Proteomes" id="UP001652621"/>
    </source>
</evidence>
<organism evidence="2">
    <name type="scientific">Musca domestica</name>
    <name type="common">House fly</name>
    <dbReference type="NCBI Taxonomy" id="7370"/>
    <lineage>
        <taxon>Eukaryota</taxon>
        <taxon>Metazoa</taxon>
        <taxon>Ecdysozoa</taxon>
        <taxon>Arthropoda</taxon>
        <taxon>Hexapoda</taxon>
        <taxon>Insecta</taxon>
        <taxon>Pterygota</taxon>
        <taxon>Neoptera</taxon>
        <taxon>Endopterygota</taxon>
        <taxon>Diptera</taxon>
        <taxon>Brachycera</taxon>
        <taxon>Muscomorpha</taxon>
        <taxon>Muscoidea</taxon>
        <taxon>Muscidae</taxon>
        <taxon>Musca</taxon>
    </lineage>
</organism>
<feature type="region of interest" description="Disordered" evidence="1">
    <location>
        <begin position="153"/>
        <end position="172"/>
    </location>
</feature>
<dbReference type="VEuPathDB" id="VectorBase:MDOA012313"/>
<dbReference type="AlphaFoldDB" id="A0A1I8N7B8"/>
<reference evidence="2" key="1">
    <citation type="submission" date="2020-05" db="UniProtKB">
        <authorList>
            <consortium name="EnsemblMetazoa"/>
        </authorList>
    </citation>
    <scope>IDENTIFICATION</scope>
    <source>
        <strain evidence="2">Aabys</strain>
    </source>
</reference>
<name>A0A1I8N7B8_MUSDO</name>
<dbReference type="OrthoDB" id="3598281at2759"/>
<reference evidence="4" key="2">
    <citation type="submission" date="2025-04" db="UniProtKB">
        <authorList>
            <consortium name="RefSeq"/>
        </authorList>
    </citation>
    <scope>IDENTIFICATION</scope>
    <source>
        <strain evidence="4">Aabys</strain>
    </source>
</reference>
<accession>A0A1I8N7B8</accession>
<dbReference type="KEGG" id="mde:101894485"/>
<sequence>MDCHSDSISDGELKKLLTSWHLEHHYNHFMEQRITLTVLKILKPQHIEKLFANRPVGDQAIFEHRLAIWRQLQLLDESPTANKIPEAPAIESQRRQSKSCGSSQAVEANNEPENENHDVDERINRPPILLRIASTGAKRSVVGGLTSHIPSTPNSAVIASSSTPSSSSGGTVTTQHYNLSKILKASFDGQAILRYYEEHKVLREEHRTALINVIARYIEAHGCTLSLGQSSNLETQIVEMFPTEREEFYRTGRRGRIYNKVSNLKRVYKRMRQHTADASLDVSGPSSPESTNVIKEEEYVDEFADFHILDMRKHVQSNEERMNFWQRTQSTRFRDIEIIESLQDILDKWPEYKRTDAMEYINADFRAKFPKATKFSEIFLKNFKKLENISYLKVNTTSPSFKYMQQYKHCNTESKHLIILWVLHQLVPPFHQVVIDENGVRRKKRYTTLESQNASICIRSSLAELEEAMKLRQTATPPMMLVVGELGGDIRESYVYFEEMYLPCQTVLQAAELCMELYFLFNLAFPEESVLYYNFAQSLFLNIPTEMKHSRIYTTINEIEACEV</sequence>
<gene>
    <name evidence="2" type="primary">101894485</name>
    <name evidence="4" type="synonym">LOC101894485</name>
</gene>